<dbReference type="STRING" id="83765.SAMN05660284_01303"/>
<dbReference type="PIRSF" id="PIRSF005925">
    <property type="entry name" value="Dos"/>
    <property type="match status" value="1"/>
</dbReference>
<keyword evidence="2" id="KW-0597">Phosphoprotein</keyword>
<evidence type="ECO:0000259" key="6">
    <source>
        <dbReference type="PROSITE" id="PS50883"/>
    </source>
</evidence>
<dbReference type="InterPro" id="IPR000160">
    <property type="entry name" value="GGDEF_dom"/>
</dbReference>
<dbReference type="InterPro" id="IPR001610">
    <property type="entry name" value="PAC"/>
</dbReference>
<feature type="domain" description="GGDEF" evidence="7">
    <location>
        <begin position="284"/>
        <end position="417"/>
    </location>
</feature>
<dbReference type="PROSITE" id="PS50112">
    <property type="entry name" value="PAS"/>
    <property type="match status" value="1"/>
</dbReference>
<dbReference type="SUPFAM" id="SSF52172">
    <property type="entry name" value="CheY-like"/>
    <property type="match status" value="1"/>
</dbReference>
<evidence type="ECO:0000256" key="1">
    <source>
        <dbReference type="ARBA" id="ARBA00051114"/>
    </source>
</evidence>
<dbReference type="SUPFAM" id="SSF55073">
    <property type="entry name" value="Nucleotide cyclase"/>
    <property type="match status" value="1"/>
</dbReference>
<dbReference type="CDD" id="cd17569">
    <property type="entry name" value="REC_HupR-like"/>
    <property type="match status" value="1"/>
</dbReference>
<evidence type="ECO:0000313" key="8">
    <source>
        <dbReference type="EMBL" id="SFN35582.1"/>
    </source>
</evidence>
<dbReference type="GO" id="GO:0071111">
    <property type="term" value="F:cyclic-guanylate-specific phosphodiesterase activity"/>
    <property type="evidence" value="ECO:0007669"/>
    <property type="project" value="UniProtKB-EC"/>
</dbReference>
<dbReference type="Gene3D" id="3.40.50.2300">
    <property type="match status" value="1"/>
</dbReference>
<dbReference type="Pfam" id="PF00990">
    <property type="entry name" value="GGDEF"/>
    <property type="match status" value="1"/>
</dbReference>
<dbReference type="GO" id="GO:0071732">
    <property type="term" value="P:cellular response to nitric oxide"/>
    <property type="evidence" value="ECO:0007669"/>
    <property type="project" value="UniProtKB-ARBA"/>
</dbReference>
<dbReference type="EMBL" id="FOVE01000007">
    <property type="protein sequence ID" value="SFN35582.1"/>
    <property type="molecule type" value="Genomic_DNA"/>
</dbReference>
<dbReference type="SMART" id="SM00267">
    <property type="entry name" value="GGDEF"/>
    <property type="match status" value="1"/>
</dbReference>
<dbReference type="Gene3D" id="3.30.70.270">
    <property type="match status" value="1"/>
</dbReference>
<dbReference type="Pfam" id="PF00072">
    <property type="entry name" value="Response_reg"/>
    <property type="match status" value="1"/>
</dbReference>
<dbReference type="SMART" id="SM00091">
    <property type="entry name" value="PAS"/>
    <property type="match status" value="1"/>
</dbReference>
<dbReference type="NCBIfam" id="TIGR00254">
    <property type="entry name" value="GGDEF"/>
    <property type="match status" value="1"/>
</dbReference>
<dbReference type="RefSeq" id="WP_091193021.1">
    <property type="nucleotide sequence ID" value="NZ_FOVE01000007.1"/>
</dbReference>
<dbReference type="PROSITE" id="PS50883">
    <property type="entry name" value="EAL"/>
    <property type="match status" value="1"/>
</dbReference>
<dbReference type="InterPro" id="IPR000700">
    <property type="entry name" value="PAS-assoc_C"/>
</dbReference>
<dbReference type="NCBIfam" id="TIGR00229">
    <property type="entry name" value="sensory_box"/>
    <property type="match status" value="1"/>
</dbReference>
<dbReference type="GO" id="GO:0000160">
    <property type="term" value="P:phosphorelay signal transduction system"/>
    <property type="evidence" value="ECO:0007669"/>
    <property type="project" value="InterPro"/>
</dbReference>
<evidence type="ECO:0000313" key="9">
    <source>
        <dbReference type="Proteomes" id="UP000242869"/>
    </source>
</evidence>
<dbReference type="PROSITE" id="PS50113">
    <property type="entry name" value="PAC"/>
    <property type="match status" value="1"/>
</dbReference>
<dbReference type="InterPro" id="IPR012226">
    <property type="entry name" value="Diguanyl_cyclase/Pdiesterase"/>
</dbReference>
<dbReference type="PROSITE" id="PS50110">
    <property type="entry name" value="RESPONSE_REGULATORY"/>
    <property type="match status" value="1"/>
</dbReference>
<dbReference type="Gene3D" id="3.20.20.450">
    <property type="entry name" value="EAL domain"/>
    <property type="match status" value="1"/>
</dbReference>
<dbReference type="AlphaFoldDB" id="A0A1I4YC59"/>
<gene>
    <name evidence="8" type="ORF">SAMN05660284_01303</name>
</gene>
<dbReference type="SMART" id="SM00448">
    <property type="entry name" value="REC"/>
    <property type="match status" value="1"/>
</dbReference>
<dbReference type="InterPro" id="IPR000014">
    <property type="entry name" value="PAS"/>
</dbReference>
<comment type="catalytic activity">
    <reaction evidence="1">
        <text>3',3'-c-di-GMP + H2O = 5'-phosphoguanylyl(3'-&gt;5')guanosine + H(+)</text>
        <dbReference type="Rhea" id="RHEA:24902"/>
        <dbReference type="ChEBI" id="CHEBI:15377"/>
        <dbReference type="ChEBI" id="CHEBI:15378"/>
        <dbReference type="ChEBI" id="CHEBI:58754"/>
        <dbReference type="ChEBI" id="CHEBI:58805"/>
        <dbReference type="EC" id="3.1.4.52"/>
    </reaction>
    <physiologicalReaction direction="left-to-right" evidence="1">
        <dbReference type="Rhea" id="RHEA:24903"/>
    </physiologicalReaction>
</comment>
<feature type="modified residue" description="4-aspartylphosphate" evidence="2">
    <location>
        <position position="53"/>
    </location>
</feature>
<organism evidence="8 9">
    <name type="scientific">Formivibrio citricus</name>
    <dbReference type="NCBI Taxonomy" id="83765"/>
    <lineage>
        <taxon>Bacteria</taxon>
        <taxon>Pseudomonadati</taxon>
        <taxon>Pseudomonadota</taxon>
        <taxon>Betaproteobacteria</taxon>
        <taxon>Neisseriales</taxon>
        <taxon>Chitinibacteraceae</taxon>
        <taxon>Formivibrio</taxon>
    </lineage>
</organism>
<dbReference type="Proteomes" id="UP000242869">
    <property type="component" value="Unassembled WGS sequence"/>
</dbReference>
<feature type="domain" description="PAS" evidence="4">
    <location>
        <begin position="127"/>
        <end position="172"/>
    </location>
</feature>
<proteinExistence type="predicted"/>
<evidence type="ECO:0000259" key="5">
    <source>
        <dbReference type="PROSITE" id="PS50113"/>
    </source>
</evidence>
<dbReference type="CDD" id="cd01948">
    <property type="entry name" value="EAL"/>
    <property type="match status" value="1"/>
</dbReference>
<dbReference type="PROSITE" id="PS50887">
    <property type="entry name" value="GGDEF"/>
    <property type="match status" value="1"/>
</dbReference>
<dbReference type="InterPro" id="IPR001633">
    <property type="entry name" value="EAL_dom"/>
</dbReference>
<evidence type="ECO:0000256" key="2">
    <source>
        <dbReference type="PROSITE-ProRule" id="PRU00169"/>
    </source>
</evidence>
<keyword evidence="9" id="KW-1185">Reference proteome</keyword>
<feature type="domain" description="EAL" evidence="6">
    <location>
        <begin position="426"/>
        <end position="680"/>
    </location>
</feature>
<dbReference type="InterPro" id="IPR035919">
    <property type="entry name" value="EAL_sf"/>
</dbReference>
<dbReference type="CDD" id="cd00130">
    <property type="entry name" value="PAS"/>
    <property type="match status" value="1"/>
</dbReference>
<dbReference type="FunFam" id="3.20.20.450:FF:000001">
    <property type="entry name" value="Cyclic di-GMP phosphodiesterase yahA"/>
    <property type="match status" value="1"/>
</dbReference>
<dbReference type="PANTHER" id="PTHR44757:SF2">
    <property type="entry name" value="BIOFILM ARCHITECTURE MAINTENANCE PROTEIN MBAA"/>
    <property type="match status" value="1"/>
</dbReference>
<dbReference type="FunFam" id="3.30.70.270:FF:000001">
    <property type="entry name" value="Diguanylate cyclase domain protein"/>
    <property type="match status" value="1"/>
</dbReference>
<dbReference type="InterPro" id="IPR043128">
    <property type="entry name" value="Rev_trsase/Diguanyl_cyclase"/>
</dbReference>
<dbReference type="Gene3D" id="3.30.450.20">
    <property type="entry name" value="PAS domain"/>
    <property type="match status" value="1"/>
</dbReference>
<name>A0A1I4YC59_9NEIS</name>
<evidence type="ECO:0000259" key="4">
    <source>
        <dbReference type="PROSITE" id="PS50112"/>
    </source>
</evidence>
<evidence type="ECO:0000259" key="3">
    <source>
        <dbReference type="PROSITE" id="PS50110"/>
    </source>
</evidence>
<feature type="domain" description="Response regulatory" evidence="3">
    <location>
        <begin position="4"/>
        <end position="119"/>
    </location>
</feature>
<reference evidence="9" key="1">
    <citation type="submission" date="2016-10" db="EMBL/GenBank/DDBJ databases">
        <authorList>
            <person name="Varghese N."/>
            <person name="Submissions S."/>
        </authorList>
    </citation>
    <scope>NUCLEOTIDE SEQUENCE [LARGE SCALE GENOMIC DNA]</scope>
    <source>
        <strain evidence="9">DSM 6150</strain>
    </source>
</reference>
<dbReference type="Pfam" id="PF00563">
    <property type="entry name" value="EAL"/>
    <property type="match status" value="1"/>
</dbReference>
<dbReference type="InterPro" id="IPR029787">
    <property type="entry name" value="Nucleotide_cyclase"/>
</dbReference>
<dbReference type="SMART" id="SM00086">
    <property type="entry name" value="PAC"/>
    <property type="match status" value="1"/>
</dbReference>
<dbReference type="Pfam" id="PF13426">
    <property type="entry name" value="PAS_9"/>
    <property type="match status" value="1"/>
</dbReference>
<protein>
    <submittedName>
        <fullName evidence="8">PAS domain S-box-containing protein/diguanylate cyclase (GGDEF) domain-containing protein</fullName>
    </submittedName>
</protein>
<dbReference type="InterPro" id="IPR001789">
    <property type="entry name" value="Sig_transdc_resp-reg_receiver"/>
</dbReference>
<evidence type="ECO:0000259" key="7">
    <source>
        <dbReference type="PROSITE" id="PS50887"/>
    </source>
</evidence>
<sequence length="683" mass="76914">MTGTLLLVDDEEFVLNALVRLLRTEGYNLLTANSGPAALEVLAHNEVHVILSDQRMPGMSGSEFLSQVRGLYPETVRLVLSGFADLALVTDAINRGNVYKYLSKPWDDELLKTSIREAFEHYELGRRGIQFTSIYENTQEGILITDGEGCIQAVNPAFSMITGYRQDEVVGKKPSHFRSGRHGEEYYRQMWRALLDEGKWTGEIWNRRKNGEIYAERLNITAVKDPQGKILQYVALFADITEHKRAEEALHHQAYHDVLTGLPNRLMYAECLELALLQAARRQLKCAVLMLDLDRFKNINDTFGHEFGDKLLLGVAGRLQTCIRQEDTLARMGGDEFAFLLPLVSDIRHIASATDKILAAFTRPVSVEGHELFITPSIGVSLFPNDGNDVETLQKHAEVAMYRAKESGRNGCQFYTADMNEQAQQRLELENDLRRAIERNELEMYYQPKVLLADGRIVGAEALIRWKHPSGKFVPPSDFIPMAEENGLIIPIGEWLIQDVCAQIRRWCDEGLAVPCVAINLSARQFQSQNLPDMLALAISEAGIEAQAVELELTESFLMNDMEANIEMMVLLKRMGFALAIDDFGTGYSSLSYLKRFPVDILKIDNNFVRDVAADHDSAELVRGVIGMAHGLKLEVVAEGVETPEQLAFLREYRCDMIQGYYFSRPLPAADFAALLREGKRLS</sequence>
<dbReference type="SUPFAM" id="SSF141868">
    <property type="entry name" value="EAL domain-like"/>
    <property type="match status" value="1"/>
</dbReference>
<dbReference type="SMART" id="SM00052">
    <property type="entry name" value="EAL"/>
    <property type="match status" value="1"/>
</dbReference>
<dbReference type="OrthoDB" id="9813903at2"/>
<dbReference type="InterPro" id="IPR052155">
    <property type="entry name" value="Biofilm_reg_signaling"/>
</dbReference>
<dbReference type="InterPro" id="IPR011006">
    <property type="entry name" value="CheY-like_superfamily"/>
</dbReference>
<dbReference type="CDD" id="cd01949">
    <property type="entry name" value="GGDEF"/>
    <property type="match status" value="1"/>
</dbReference>
<accession>A0A1I4YC59</accession>
<dbReference type="SUPFAM" id="SSF55785">
    <property type="entry name" value="PYP-like sensor domain (PAS domain)"/>
    <property type="match status" value="1"/>
</dbReference>
<feature type="domain" description="PAC" evidence="5">
    <location>
        <begin position="200"/>
        <end position="252"/>
    </location>
</feature>
<dbReference type="InterPro" id="IPR035965">
    <property type="entry name" value="PAS-like_dom_sf"/>
</dbReference>
<dbReference type="PANTHER" id="PTHR44757">
    <property type="entry name" value="DIGUANYLATE CYCLASE DGCP"/>
    <property type="match status" value="1"/>
</dbReference>